<organism evidence="1 2">
    <name type="scientific">Neofusicoccum parvum</name>
    <dbReference type="NCBI Taxonomy" id="310453"/>
    <lineage>
        <taxon>Eukaryota</taxon>
        <taxon>Fungi</taxon>
        <taxon>Dikarya</taxon>
        <taxon>Ascomycota</taxon>
        <taxon>Pezizomycotina</taxon>
        <taxon>Dothideomycetes</taxon>
        <taxon>Dothideomycetes incertae sedis</taxon>
        <taxon>Botryosphaeriales</taxon>
        <taxon>Botryosphaeriaceae</taxon>
        <taxon>Neofusicoccum</taxon>
    </lineage>
</organism>
<name>A0ACB5RPM6_9PEZI</name>
<keyword evidence="2" id="KW-1185">Reference proteome</keyword>
<comment type="caution">
    <text evidence="1">The sequence shown here is derived from an EMBL/GenBank/DDBJ whole genome shotgun (WGS) entry which is preliminary data.</text>
</comment>
<reference evidence="1" key="1">
    <citation type="submission" date="2024-09" db="EMBL/GenBank/DDBJ databases">
        <title>Draft Genome Sequences of Neofusicoccum parvum.</title>
        <authorList>
            <person name="Ashida A."/>
            <person name="Camagna M."/>
            <person name="Tanaka A."/>
            <person name="Takemoto D."/>
        </authorList>
    </citation>
    <scope>NUCLEOTIDE SEQUENCE</scope>
    <source>
        <strain evidence="1">PPO83</strain>
    </source>
</reference>
<sequence>MTNTSLTLLSTTLSNLNPTSLSTATLAPTPSTHCTSLPFPFPLPLHALNNPPPFAANSSSRFHSSSARYPYFWMRASWAGSRASNALFLVRCQKVVDAETDEEKGDGETTTEPGREEARRPRSSSAPVG</sequence>
<dbReference type="Proteomes" id="UP001165186">
    <property type="component" value="Unassembled WGS sequence"/>
</dbReference>
<dbReference type="EMBL" id="BSXG01000002">
    <property type="protein sequence ID" value="GME22465.1"/>
    <property type="molecule type" value="Genomic_DNA"/>
</dbReference>
<proteinExistence type="predicted"/>
<protein>
    <submittedName>
        <fullName evidence="1">Uncharacterized protein</fullName>
    </submittedName>
</protein>
<evidence type="ECO:0000313" key="2">
    <source>
        <dbReference type="Proteomes" id="UP001165186"/>
    </source>
</evidence>
<accession>A0ACB5RPM6</accession>
<gene>
    <name evidence="1" type="primary">g10320</name>
    <name evidence="1" type="ORF">NpPPO83_00010320</name>
</gene>
<evidence type="ECO:0000313" key="1">
    <source>
        <dbReference type="EMBL" id="GME22465.1"/>
    </source>
</evidence>